<feature type="domain" description="STAS" evidence="2">
    <location>
        <begin position="139"/>
        <end position="218"/>
    </location>
</feature>
<dbReference type="InterPro" id="IPR036513">
    <property type="entry name" value="STAS_dom_sf"/>
</dbReference>
<dbReference type="EMBL" id="JBAJEX010000004">
    <property type="protein sequence ID" value="MEO1766925.1"/>
    <property type="molecule type" value="Genomic_DNA"/>
</dbReference>
<accession>A0ABV0EG04</accession>
<evidence type="ECO:0000313" key="3">
    <source>
        <dbReference type="EMBL" id="MEO1766925.1"/>
    </source>
</evidence>
<evidence type="ECO:0000313" key="4">
    <source>
        <dbReference type="Proteomes" id="UP001482231"/>
    </source>
</evidence>
<dbReference type="InterPro" id="IPR002645">
    <property type="entry name" value="STAS_dom"/>
</dbReference>
<dbReference type="RefSeq" id="WP_347308035.1">
    <property type="nucleotide sequence ID" value="NZ_JBAJEX010000004.1"/>
</dbReference>
<dbReference type="Pfam" id="PF13466">
    <property type="entry name" value="STAS_2"/>
    <property type="match status" value="1"/>
</dbReference>
<sequence>MTPPRPVLPAGAAPQPAPKTEPAAEVQEAGWDDLLLGSTPTAESYSAVEEAAVLYANTRVAEAIAVLETFLRENTASRDLQPWLLLFDLYQSQGMKQKFDELSMEFVVRFERSAPVWEPPNAVPSAPVAASAPAAGPTVRLEGMLDGGAEQAIQRLLKLAEGKVPVRLDLAQAQGIDPSRAQLLAEVLLMLRKAGKYLVLAGAQEFTARVKAYTEGAGRREPAYWRLLFELYQFQNRAQEFEDAAVDYAVTFEVSPPSWEPVAGLPAEPATESPASPAQTGGEVESDVFRLEGVLDAASEYRLKELARFAEGRSEVVVDLSRLVRVDFMIVGSVINTLINLNQAGKKVTLSGQNEMVHALFEVMGVRDFAQLARRKAR</sequence>
<name>A0ABV0EG04_9BURK</name>
<feature type="region of interest" description="Disordered" evidence="1">
    <location>
        <begin position="261"/>
        <end position="283"/>
    </location>
</feature>
<gene>
    <name evidence="3" type="ORF">V6E02_06850</name>
</gene>
<dbReference type="CDD" id="cd07043">
    <property type="entry name" value="STAS_anti-anti-sigma_factors"/>
    <property type="match status" value="1"/>
</dbReference>
<evidence type="ECO:0000256" key="1">
    <source>
        <dbReference type="SAM" id="MobiDB-lite"/>
    </source>
</evidence>
<reference evidence="3 4" key="1">
    <citation type="submission" date="2024-02" db="EMBL/GenBank/DDBJ databases">
        <title>New thermophilic sulfur-oxidizing bacteria from a hot springs of the Uzon caldera (Kamchatka, Russia).</title>
        <authorList>
            <person name="Dukat A.M."/>
            <person name="Elcheninov A.G."/>
            <person name="Frolov E.N."/>
        </authorList>
    </citation>
    <scope>NUCLEOTIDE SEQUENCE [LARGE SCALE GENOMIC DNA]</scope>
    <source>
        <strain evidence="3 4">AK1</strain>
    </source>
</reference>
<dbReference type="InterPro" id="IPR058548">
    <property type="entry name" value="MlaB-like_STAS"/>
</dbReference>
<protein>
    <submittedName>
        <fullName evidence="3">STAS domain-containing protein</fullName>
    </submittedName>
</protein>
<feature type="region of interest" description="Disordered" evidence="1">
    <location>
        <begin position="1"/>
        <end position="21"/>
    </location>
</feature>
<evidence type="ECO:0000259" key="2">
    <source>
        <dbReference type="PROSITE" id="PS50801"/>
    </source>
</evidence>
<dbReference type="SUPFAM" id="SSF52091">
    <property type="entry name" value="SpoIIaa-like"/>
    <property type="match status" value="2"/>
</dbReference>
<dbReference type="Gene3D" id="3.30.750.24">
    <property type="entry name" value="STAS domain"/>
    <property type="match status" value="2"/>
</dbReference>
<comment type="caution">
    <text evidence="3">The sequence shown here is derived from an EMBL/GenBank/DDBJ whole genome shotgun (WGS) entry which is preliminary data.</text>
</comment>
<organism evidence="3 4">
    <name type="scientific">Thiobacter aerophilum</name>
    <dbReference type="NCBI Taxonomy" id="3121275"/>
    <lineage>
        <taxon>Bacteria</taxon>
        <taxon>Pseudomonadati</taxon>
        <taxon>Pseudomonadota</taxon>
        <taxon>Betaproteobacteria</taxon>
        <taxon>Burkholderiales</taxon>
        <taxon>Thiobacteraceae</taxon>
        <taxon>Thiobacter</taxon>
    </lineage>
</organism>
<keyword evidence="4" id="KW-1185">Reference proteome</keyword>
<dbReference type="Proteomes" id="UP001482231">
    <property type="component" value="Unassembled WGS sequence"/>
</dbReference>
<feature type="compositionally biased region" description="Low complexity" evidence="1">
    <location>
        <begin position="266"/>
        <end position="278"/>
    </location>
</feature>
<dbReference type="PROSITE" id="PS50801">
    <property type="entry name" value="STAS"/>
    <property type="match status" value="2"/>
</dbReference>
<feature type="domain" description="STAS" evidence="2">
    <location>
        <begin position="288"/>
        <end position="378"/>
    </location>
</feature>
<proteinExistence type="predicted"/>